<feature type="compositionally biased region" description="Basic and acidic residues" evidence="1">
    <location>
        <begin position="46"/>
        <end position="58"/>
    </location>
</feature>
<organism evidence="2 3">
    <name type="scientific">Karstenula rhodostoma CBS 690.94</name>
    <dbReference type="NCBI Taxonomy" id="1392251"/>
    <lineage>
        <taxon>Eukaryota</taxon>
        <taxon>Fungi</taxon>
        <taxon>Dikarya</taxon>
        <taxon>Ascomycota</taxon>
        <taxon>Pezizomycotina</taxon>
        <taxon>Dothideomycetes</taxon>
        <taxon>Pleosporomycetidae</taxon>
        <taxon>Pleosporales</taxon>
        <taxon>Massarineae</taxon>
        <taxon>Didymosphaeriaceae</taxon>
        <taxon>Karstenula</taxon>
    </lineage>
</organism>
<comment type="caution">
    <text evidence="2">The sequence shown here is derived from an EMBL/GenBank/DDBJ whole genome shotgun (WGS) entry which is preliminary data.</text>
</comment>
<proteinExistence type="predicted"/>
<name>A0A9P4U9C8_9PLEO</name>
<evidence type="ECO:0000256" key="1">
    <source>
        <dbReference type="SAM" id="MobiDB-lite"/>
    </source>
</evidence>
<sequence length="92" mass="11071">MSDHTNLEHHPSPTLLAHLWTSIKFLFTNLCGGRPRQQRNTRPRRRVSDQLLDRREGEQYEEYEEPYLFGDYHDAEIFEPDSSPPAPRFWMR</sequence>
<reference evidence="2" key="1">
    <citation type="journal article" date="2020" name="Stud. Mycol.">
        <title>101 Dothideomycetes genomes: a test case for predicting lifestyles and emergence of pathogens.</title>
        <authorList>
            <person name="Haridas S."/>
            <person name="Albert R."/>
            <person name="Binder M."/>
            <person name="Bloem J."/>
            <person name="Labutti K."/>
            <person name="Salamov A."/>
            <person name="Andreopoulos B."/>
            <person name="Baker S."/>
            <person name="Barry K."/>
            <person name="Bills G."/>
            <person name="Bluhm B."/>
            <person name="Cannon C."/>
            <person name="Castanera R."/>
            <person name="Culley D."/>
            <person name="Daum C."/>
            <person name="Ezra D."/>
            <person name="Gonzalez J."/>
            <person name="Henrissat B."/>
            <person name="Kuo A."/>
            <person name="Liang C."/>
            <person name="Lipzen A."/>
            <person name="Lutzoni F."/>
            <person name="Magnuson J."/>
            <person name="Mondo S."/>
            <person name="Nolan M."/>
            <person name="Ohm R."/>
            <person name="Pangilinan J."/>
            <person name="Park H.-J."/>
            <person name="Ramirez L."/>
            <person name="Alfaro M."/>
            <person name="Sun H."/>
            <person name="Tritt A."/>
            <person name="Yoshinaga Y."/>
            <person name="Zwiers L.-H."/>
            <person name="Turgeon B."/>
            <person name="Goodwin S."/>
            <person name="Spatafora J."/>
            <person name="Crous P."/>
            <person name="Grigoriev I."/>
        </authorList>
    </citation>
    <scope>NUCLEOTIDE SEQUENCE</scope>
    <source>
        <strain evidence="2">CBS 690.94</strain>
    </source>
</reference>
<gene>
    <name evidence="2" type="ORF">P171DRAFT_433636</name>
</gene>
<feature type="compositionally biased region" description="Basic residues" evidence="1">
    <location>
        <begin position="36"/>
        <end position="45"/>
    </location>
</feature>
<dbReference type="Proteomes" id="UP000799764">
    <property type="component" value="Unassembled WGS sequence"/>
</dbReference>
<evidence type="ECO:0000313" key="2">
    <source>
        <dbReference type="EMBL" id="KAF2442055.1"/>
    </source>
</evidence>
<dbReference type="AlphaFoldDB" id="A0A9P4U9C8"/>
<protein>
    <submittedName>
        <fullName evidence="2">Uncharacterized protein</fullName>
    </submittedName>
</protein>
<accession>A0A9P4U9C8</accession>
<dbReference type="EMBL" id="MU001504">
    <property type="protein sequence ID" value="KAF2442055.1"/>
    <property type="molecule type" value="Genomic_DNA"/>
</dbReference>
<feature type="region of interest" description="Disordered" evidence="1">
    <location>
        <begin position="33"/>
        <end position="59"/>
    </location>
</feature>
<evidence type="ECO:0000313" key="3">
    <source>
        <dbReference type="Proteomes" id="UP000799764"/>
    </source>
</evidence>
<keyword evidence="3" id="KW-1185">Reference proteome</keyword>